<reference evidence="1" key="1">
    <citation type="journal article" date="2015" name="Nature">
        <title>Complex archaea that bridge the gap between prokaryotes and eukaryotes.</title>
        <authorList>
            <person name="Spang A."/>
            <person name="Saw J.H."/>
            <person name="Jorgensen S.L."/>
            <person name="Zaremba-Niedzwiedzka K."/>
            <person name="Martijn J."/>
            <person name="Lind A.E."/>
            <person name="van Eijk R."/>
            <person name="Schleper C."/>
            <person name="Guy L."/>
            <person name="Ettema T.J."/>
        </authorList>
    </citation>
    <scope>NUCLEOTIDE SEQUENCE</scope>
</reference>
<dbReference type="Gene3D" id="2.60.120.200">
    <property type="match status" value="1"/>
</dbReference>
<gene>
    <name evidence="1" type="ORF">LCGC14_3101100</name>
</gene>
<dbReference type="SUPFAM" id="SSF49899">
    <property type="entry name" value="Concanavalin A-like lectins/glucanases"/>
    <property type="match status" value="1"/>
</dbReference>
<dbReference type="InterPro" id="IPR013320">
    <property type="entry name" value="ConA-like_dom_sf"/>
</dbReference>
<dbReference type="Pfam" id="PF13385">
    <property type="entry name" value="Laminin_G_3"/>
    <property type="match status" value="1"/>
</dbReference>
<feature type="non-terminal residue" evidence="1">
    <location>
        <position position="1"/>
    </location>
</feature>
<evidence type="ECO:0000313" key="1">
    <source>
        <dbReference type="EMBL" id="KKK52817.1"/>
    </source>
</evidence>
<evidence type="ECO:0008006" key="2">
    <source>
        <dbReference type="Google" id="ProtNLM"/>
    </source>
</evidence>
<organism evidence="1">
    <name type="scientific">marine sediment metagenome</name>
    <dbReference type="NCBI Taxonomy" id="412755"/>
    <lineage>
        <taxon>unclassified sequences</taxon>
        <taxon>metagenomes</taxon>
        <taxon>ecological metagenomes</taxon>
    </lineage>
</organism>
<proteinExistence type="predicted"/>
<dbReference type="PANTHER" id="PTHR42535">
    <property type="entry name" value="OOKINETE PROTEIN, PUTATIVE-RELATED"/>
    <property type="match status" value="1"/>
</dbReference>
<dbReference type="AlphaFoldDB" id="A0A0F8W7N3"/>
<feature type="non-terminal residue" evidence="1">
    <location>
        <position position="345"/>
    </location>
</feature>
<dbReference type="EMBL" id="LAZR01066824">
    <property type="protein sequence ID" value="KKK52817.1"/>
    <property type="molecule type" value="Genomic_DNA"/>
</dbReference>
<name>A0A0F8W7N3_9ZZZZ</name>
<accession>A0A0F8W7N3</accession>
<comment type="caution">
    <text evidence="1">The sequence shown here is derived from an EMBL/GenBank/DDBJ whole genome shotgun (WGS) entry which is preliminary data.</text>
</comment>
<sequence length="345" mass="38347">GSGAPFKTSSTDWQRFSATYKVGNSNLNKLRAQIYLKDQGASYDFDGAQLEPGDTPTEYIEGPAVGNVTDQTGINNGTANGGLVTTSDAKFGRAAYFDGNDDYIDISSVNPFKNNFSVSTWVNFDSVNKGADNNLIGNGTPINYNGLQILERGGKLIFAFNNNDLNSNTSLSANKWMHLAFVYKDNEKKTYINGILDGSNQSNVYQSDLQNTRIGLAPWTSNNAFDGKMDEFQVYNRALTDNEVSTIANNYTQKMGEVFNVRKSTDKEPKVSLNLNWFDEDWLKRSAITFDNSANPDTLTDYQVKLNIDYQTGMQSDFSGLRFTDSDHLTELPYWIESKTDATNA</sequence>
<protein>
    <recommendedName>
        <fullName evidence="2">LamG-like jellyroll fold domain-containing protein</fullName>
    </recommendedName>
</protein>
<dbReference type="PANTHER" id="PTHR42535:SF2">
    <property type="entry name" value="CHROMOSOME UNDETERMINED SCAFFOLD_146, WHOLE GENOME SHOTGUN SEQUENCE"/>
    <property type="match status" value="1"/>
</dbReference>